<dbReference type="EMBL" id="QQNB01000003">
    <property type="protein sequence ID" value="RDE04519.1"/>
    <property type="molecule type" value="Genomic_DNA"/>
</dbReference>
<name>A0A369VRL3_9SPHN</name>
<organism evidence="2 3">
    <name type="scientific">Sphingomonas aracearum</name>
    <dbReference type="NCBI Taxonomy" id="2283317"/>
    <lineage>
        <taxon>Bacteria</taxon>
        <taxon>Pseudomonadati</taxon>
        <taxon>Pseudomonadota</taxon>
        <taxon>Alphaproteobacteria</taxon>
        <taxon>Sphingomonadales</taxon>
        <taxon>Sphingomonadaceae</taxon>
        <taxon>Sphingomonas</taxon>
    </lineage>
</organism>
<protein>
    <submittedName>
        <fullName evidence="2">DUF2490 domain-containing protein</fullName>
    </submittedName>
</protein>
<keyword evidence="1" id="KW-0732">Signal</keyword>
<evidence type="ECO:0000313" key="2">
    <source>
        <dbReference type="EMBL" id="RDE04519.1"/>
    </source>
</evidence>
<dbReference type="Pfam" id="PF10677">
    <property type="entry name" value="DUF2490"/>
    <property type="match status" value="1"/>
</dbReference>
<dbReference type="OrthoDB" id="5381041at2"/>
<evidence type="ECO:0000313" key="3">
    <source>
        <dbReference type="Proteomes" id="UP000253918"/>
    </source>
</evidence>
<feature type="signal peptide" evidence="1">
    <location>
        <begin position="1"/>
        <end position="23"/>
    </location>
</feature>
<dbReference type="InterPro" id="IPR019619">
    <property type="entry name" value="DUF2490"/>
</dbReference>
<accession>A0A369VRL3</accession>
<reference evidence="2 3" key="1">
    <citation type="submission" date="2018-07" db="EMBL/GenBank/DDBJ databases">
        <title>a novel species of Sphingomonas isolated from the rhizosphere soil of Araceae plant.</title>
        <authorList>
            <person name="Zhiyong W."/>
            <person name="Qinglan Z."/>
            <person name="Zhiwei F."/>
            <person name="Ding X."/>
            <person name="Gejiao W."/>
            <person name="Shixue Z."/>
        </authorList>
    </citation>
    <scope>NUCLEOTIDE SEQUENCE [LARGE SCALE GENOMIC DNA]</scope>
    <source>
        <strain evidence="2 3">WZY 27</strain>
    </source>
</reference>
<sequence length="227" mass="24927">MMRFGLTLIAATAVLLLAPVAHAEDDRQAWAAVTASGAVKGDLFVWLEAQARITDDVGGGTQLLVRPAIGARIGRDAHAVFGYAHVRTDPETGAATSENRLWQQVQFVPLRHAGGAPLLVSRTRLEQRRLVGRDDTGWRLRQFVRAQAPIAGSKVLAVAYTEGFVNLAETSWGSRKGVDQWRNFVGVGLPITPRMRLEPGYLNQRVFRRGDDRTNHILNAALFITLP</sequence>
<dbReference type="Proteomes" id="UP000253918">
    <property type="component" value="Unassembled WGS sequence"/>
</dbReference>
<feature type="chain" id="PRO_5016688373" evidence="1">
    <location>
        <begin position="24"/>
        <end position="227"/>
    </location>
</feature>
<dbReference type="RefSeq" id="WP_114688256.1">
    <property type="nucleotide sequence ID" value="NZ_QQNB01000003.1"/>
</dbReference>
<dbReference type="AlphaFoldDB" id="A0A369VRL3"/>
<comment type="caution">
    <text evidence="2">The sequence shown here is derived from an EMBL/GenBank/DDBJ whole genome shotgun (WGS) entry which is preliminary data.</text>
</comment>
<keyword evidence="3" id="KW-1185">Reference proteome</keyword>
<proteinExistence type="predicted"/>
<gene>
    <name evidence="2" type="ORF">DVW87_12985</name>
</gene>
<evidence type="ECO:0000256" key="1">
    <source>
        <dbReference type="SAM" id="SignalP"/>
    </source>
</evidence>